<organism evidence="1 2">
    <name type="scientific">Streptomyces vastus</name>
    <dbReference type="NCBI Taxonomy" id="285451"/>
    <lineage>
        <taxon>Bacteria</taxon>
        <taxon>Bacillati</taxon>
        <taxon>Actinomycetota</taxon>
        <taxon>Actinomycetes</taxon>
        <taxon>Kitasatosporales</taxon>
        <taxon>Streptomycetaceae</taxon>
        <taxon>Streptomyces</taxon>
    </lineage>
</organism>
<dbReference type="Proteomes" id="UP001500151">
    <property type="component" value="Unassembled WGS sequence"/>
</dbReference>
<name>A0ABN3RKQ6_9ACTN</name>
<evidence type="ECO:0000313" key="2">
    <source>
        <dbReference type="Proteomes" id="UP001500151"/>
    </source>
</evidence>
<keyword evidence="2" id="KW-1185">Reference proteome</keyword>
<dbReference type="RefSeq" id="WP_344395038.1">
    <property type="nucleotide sequence ID" value="NZ_BAAASJ010000104.1"/>
</dbReference>
<reference evidence="1 2" key="1">
    <citation type="journal article" date="2019" name="Int. J. Syst. Evol. Microbiol.">
        <title>The Global Catalogue of Microorganisms (GCM) 10K type strain sequencing project: providing services to taxonomists for standard genome sequencing and annotation.</title>
        <authorList>
            <consortium name="The Broad Institute Genomics Platform"/>
            <consortium name="The Broad Institute Genome Sequencing Center for Infectious Disease"/>
            <person name="Wu L."/>
            <person name="Ma J."/>
        </authorList>
    </citation>
    <scope>NUCLEOTIDE SEQUENCE [LARGE SCALE GENOMIC DNA]</scope>
    <source>
        <strain evidence="1 2">JCM 4524</strain>
    </source>
</reference>
<dbReference type="EMBL" id="BAAASJ010000104">
    <property type="protein sequence ID" value="GAA2654992.1"/>
    <property type="molecule type" value="Genomic_DNA"/>
</dbReference>
<comment type="caution">
    <text evidence="1">The sequence shown here is derived from an EMBL/GenBank/DDBJ whole genome shotgun (WGS) entry which is preliminary data.</text>
</comment>
<sequence>MTETDVDYEGAIAYARKHLASLGVTSEGGNLANAAAMGITQLVWRNGPIEDAHAGARGRRNGLHDGVMFARNTWVYHQALEAVQSDHKYALLRFEKRILDRELVWPGTSGTLTQFGYGALGEIKKHAKKRIDYLMFLQEEFQPEEFMLLASIHGFGASDHFGMPGWEPRVRAAIERIRGDDPDFVERLRAVYDIDFGEILKKAPAVVHDDLPEVERTLLNAPYELGAEALDWFAWNPVLDRSA</sequence>
<gene>
    <name evidence="1" type="ORF">GCM10010307_67630</name>
</gene>
<proteinExistence type="predicted"/>
<protein>
    <submittedName>
        <fullName evidence="1">Uncharacterized protein</fullName>
    </submittedName>
</protein>
<evidence type="ECO:0000313" key="1">
    <source>
        <dbReference type="EMBL" id="GAA2654992.1"/>
    </source>
</evidence>
<accession>A0ABN3RKQ6</accession>